<gene>
    <name evidence="4" type="ORF">DHW29_07120</name>
</gene>
<keyword evidence="1" id="KW-0489">Methyltransferase</keyword>
<dbReference type="InterPro" id="IPR023451">
    <property type="entry name" value="Thymidate_synth/dCMP_Mease_dom"/>
</dbReference>
<organism evidence="4 5">
    <name type="scientific">Acinetobacter ursingii</name>
    <dbReference type="NCBI Taxonomy" id="108980"/>
    <lineage>
        <taxon>Bacteria</taxon>
        <taxon>Pseudomonadati</taxon>
        <taxon>Pseudomonadota</taxon>
        <taxon>Gammaproteobacteria</taxon>
        <taxon>Moraxellales</taxon>
        <taxon>Moraxellaceae</taxon>
        <taxon>Acinetobacter</taxon>
    </lineage>
</organism>
<comment type="caution">
    <text evidence="4">The sequence shown here is derived from an EMBL/GenBank/DDBJ whole genome shotgun (WGS) entry which is preliminary data.</text>
</comment>
<dbReference type="PANTHER" id="PTHR11548:SF9">
    <property type="entry name" value="THYMIDYLATE SYNTHASE"/>
    <property type="match status" value="1"/>
</dbReference>
<evidence type="ECO:0000313" key="5">
    <source>
        <dbReference type="Proteomes" id="UP000263596"/>
    </source>
</evidence>
<dbReference type="PANTHER" id="PTHR11548">
    <property type="entry name" value="THYMIDYLATE SYNTHASE 1"/>
    <property type="match status" value="1"/>
</dbReference>
<dbReference type="InterPro" id="IPR045097">
    <property type="entry name" value="Thymidate_synth/dCMP_Mease"/>
</dbReference>
<evidence type="ECO:0000256" key="2">
    <source>
        <dbReference type="ARBA" id="ARBA00022679"/>
    </source>
</evidence>
<evidence type="ECO:0000313" key="4">
    <source>
        <dbReference type="EMBL" id="HCK29969.1"/>
    </source>
</evidence>
<dbReference type="Proteomes" id="UP000263596">
    <property type="component" value="Unassembled WGS sequence"/>
</dbReference>
<dbReference type="GO" id="GO:0004799">
    <property type="term" value="F:thymidylate synthase activity"/>
    <property type="evidence" value="ECO:0007669"/>
    <property type="project" value="TreeGrafter"/>
</dbReference>
<dbReference type="InterPro" id="IPR036926">
    <property type="entry name" value="Thymidate_synth/dCMP_Mease_sf"/>
</dbReference>
<evidence type="ECO:0000256" key="1">
    <source>
        <dbReference type="ARBA" id="ARBA00022603"/>
    </source>
</evidence>
<dbReference type="GO" id="GO:0032259">
    <property type="term" value="P:methylation"/>
    <property type="evidence" value="ECO:0007669"/>
    <property type="project" value="UniProtKB-KW"/>
</dbReference>
<reference evidence="4 5" key="1">
    <citation type="journal article" date="2018" name="Nat. Biotechnol.">
        <title>A standardized bacterial taxonomy based on genome phylogeny substantially revises the tree of life.</title>
        <authorList>
            <person name="Parks D.H."/>
            <person name="Chuvochina M."/>
            <person name="Waite D.W."/>
            <person name="Rinke C."/>
            <person name="Skarshewski A."/>
            <person name="Chaumeil P.A."/>
            <person name="Hugenholtz P."/>
        </authorList>
    </citation>
    <scope>NUCLEOTIDE SEQUENCE [LARGE SCALE GENOMIC DNA]</scope>
    <source>
        <strain evidence="4">UBA9669</strain>
    </source>
</reference>
<dbReference type="Gene3D" id="3.30.572.10">
    <property type="entry name" value="Thymidylate synthase/dCMP hydroxymethylase domain"/>
    <property type="match status" value="1"/>
</dbReference>
<dbReference type="RefSeq" id="WP_049174010.1">
    <property type="nucleotide sequence ID" value="NZ_BKFK01000012.1"/>
</dbReference>
<dbReference type="Pfam" id="PF00303">
    <property type="entry name" value="Thymidylat_synt"/>
    <property type="match status" value="1"/>
</dbReference>
<feature type="domain" description="Thymidylate synthase/dCMP hydroxymethylase" evidence="3">
    <location>
        <begin position="56"/>
        <end position="233"/>
    </location>
</feature>
<name>A0A3D2SKI8_9GAMM</name>
<dbReference type="GO" id="GO:0005829">
    <property type="term" value="C:cytosol"/>
    <property type="evidence" value="ECO:0007669"/>
    <property type="project" value="TreeGrafter"/>
</dbReference>
<protein>
    <submittedName>
        <fullName evidence="4">Thymidylate synthase</fullName>
    </submittedName>
</protein>
<keyword evidence="2" id="KW-0808">Transferase</keyword>
<dbReference type="AlphaFoldDB" id="A0A3D2SKI8"/>
<evidence type="ECO:0000259" key="3">
    <source>
        <dbReference type="Pfam" id="PF00303"/>
    </source>
</evidence>
<dbReference type="EMBL" id="DPVE01000127">
    <property type="protein sequence ID" value="HCK29969.1"/>
    <property type="molecule type" value="Genomic_DNA"/>
</dbReference>
<accession>A0A3D2SKI8</accession>
<sequence>MHITAESLDDLLHETYEYILANGERASPTRGTNSEVRNCILTLLNPRSRISLSEVRSKVISCLGEFLWYLSGSNSIDFIEYYIKDYRDRINFTKDSTDPVPGAYGSRIFGQPNQFNKIVELLEKSKDSRRAVIAIYSENDLLGDDSRDVPCTCTLQFFIRNDKLHLTCYMRSNDAALGLVHDIFSFTLLQEIMLAKLITKYPNLELGEYTHIVGSLHIYDKNIDQIFHYLSKEGWQYHASMPPISPKLLEDSIKKILEIEIDIRVHRSCDLSKLDLLEDQIFKEMAIILFVYFFVKFDKTNISGLQELETKCSSIPIKAFINKRIQGLLTKGLK</sequence>
<dbReference type="GO" id="GO:0006231">
    <property type="term" value="P:dTMP biosynthetic process"/>
    <property type="evidence" value="ECO:0007669"/>
    <property type="project" value="TreeGrafter"/>
</dbReference>
<dbReference type="CDD" id="cd00351">
    <property type="entry name" value="TS_Pyrimidine_HMase"/>
    <property type="match status" value="1"/>
</dbReference>
<proteinExistence type="predicted"/>
<dbReference type="SUPFAM" id="SSF55831">
    <property type="entry name" value="Thymidylate synthase/dCMP hydroxymethylase"/>
    <property type="match status" value="1"/>
</dbReference>